<feature type="compositionally biased region" description="Polar residues" evidence="1">
    <location>
        <begin position="234"/>
        <end position="245"/>
    </location>
</feature>
<evidence type="ECO:0000313" key="2">
    <source>
        <dbReference type="EMBL" id="KAA8576244.1"/>
    </source>
</evidence>
<feature type="compositionally biased region" description="Polar residues" evidence="1">
    <location>
        <begin position="1"/>
        <end position="11"/>
    </location>
</feature>
<feature type="region of interest" description="Disordered" evidence="1">
    <location>
        <begin position="122"/>
        <end position="142"/>
    </location>
</feature>
<protein>
    <submittedName>
        <fullName evidence="2">Uncharacterized protein</fullName>
    </submittedName>
</protein>
<feature type="region of interest" description="Disordered" evidence="1">
    <location>
        <begin position="1"/>
        <end position="100"/>
    </location>
</feature>
<proteinExistence type="predicted"/>
<dbReference type="EMBL" id="VICG01000001">
    <property type="protein sequence ID" value="KAA8576244.1"/>
    <property type="molecule type" value="Genomic_DNA"/>
</dbReference>
<dbReference type="Proteomes" id="UP000322873">
    <property type="component" value="Unassembled WGS sequence"/>
</dbReference>
<feature type="compositionally biased region" description="Low complexity" evidence="1">
    <location>
        <begin position="253"/>
        <end position="268"/>
    </location>
</feature>
<dbReference type="VEuPathDB" id="FungiDB:MFRU_009g01590"/>
<evidence type="ECO:0000256" key="1">
    <source>
        <dbReference type="SAM" id="MobiDB-lite"/>
    </source>
</evidence>
<evidence type="ECO:0000313" key="3">
    <source>
        <dbReference type="Proteomes" id="UP000322873"/>
    </source>
</evidence>
<reference evidence="2 3" key="1">
    <citation type="submission" date="2019-06" db="EMBL/GenBank/DDBJ databases">
        <title>Genome Sequence of the Brown Rot Fungal Pathogen Monilinia fructicola.</title>
        <authorList>
            <person name="De Miccolis Angelini R.M."/>
            <person name="Landi L."/>
            <person name="Abate D."/>
            <person name="Pollastro S."/>
            <person name="Romanazzi G."/>
            <person name="Faretra F."/>
        </authorList>
    </citation>
    <scope>NUCLEOTIDE SEQUENCE [LARGE SCALE GENOMIC DNA]</scope>
    <source>
        <strain evidence="2 3">Mfrc123</strain>
    </source>
</reference>
<name>A0A5M9K369_MONFR</name>
<feature type="compositionally biased region" description="Polar residues" evidence="1">
    <location>
        <begin position="123"/>
        <end position="139"/>
    </location>
</feature>
<comment type="caution">
    <text evidence="2">The sequence shown here is derived from an EMBL/GenBank/DDBJ whole genome shotgun (WGS) entry which is preliminary data.</text>
</comment>
<feature type="region of interest" description="Disordered" evidence="1">
    <location>
        <begin position="219"/>
        <end position="310"/>
    </location>
</feature>
<organism evidence="2 3">
    <name type="scientific">Monilinia fructicola</name>
    <name type="common">Brown rot fungus</name>
    <name type="synonym">Ciboria fructicola</name>
    <dbReference type="NCBI Taxonomy" id="38448"/>
    <lineage>
        <taxon>Eukaryota</taxon>
        <taxon>Fungi</taxon>
        <taxon>Dikarya</taxon>
        <taxon>Ascomycota</taxon>
        <taxon>Pezizomycotina</taxon>
        <taxon>Leotiomycetes</taxon>
        <taxon>Helotiales</taxon>
        <taxon>Sclerotiniaceae</taxon>
        <taxon>Monilinia</taxon>
    </lineage>
</organism>
<gene>
    <name evidence="2" type="ORF">EYC84_006391</name>
</gene>
<feature type="compositionally biased region" description="Low complexity" evidence="1">
    <location>
        <begin position="82"/>
        <end position="93"/>
    </location>
</feature>
<keyword evidence="3" id="KW-1185">Reference proteome</keyword>
<dbReference type="AlphaFoldDB" id="A0A5M9K369"/>
<accession>A0A5M9K369</accession>
<sequence>MDLSGSKSYDGNVTRKDDTMQKVLRTHSSPETRTLPPHPDLSLSKSAAKVMQRTGYDPTMEIREGKGSRQSSLRIVTDNSDDSSGSNYSQDDGMNLPLAQRKQSIGSVPVSLMQDDEIHLQSPKYNSSNVSSQGCSTPKSLVVSPDYKERVSRFMQGHLGEPNSSRGPYHSESLEDLIDQERVRYEHQGIGGYPLDNSVHNDDMALMPPPLAVPIKKSRESYFSESPEDWEPRTPTTPFLTSEQEQGMHDEPSTVSSTPSMVPPSLVMPERKKNRRRDFSSGNHPLKSPFPFLSPHKTSDSPKSAGSLGEKILGRFETTIVHKNIANGQK</sequence>